<dbReference type="PANTHER" id="PTHR11958">
    <property type="entry name" value="SODIUM/DICARBOXYLATE SYMPORTER-RELATED"/>
    <property type="match status" value="1"/>
</dbReference>
<comment type="caution">
    <text evidence="17">Lacks conserved residue(s) required for the propagation of feature annotation.</text>
</comment>
<accession>A0A6P6Q833</accession>
<keyword evidence="11" id="KW-0915">Sodium</keyword>
<sequence>MTKSTGEKPRSRNRVQQIREGIHLRSLKAKKKVEDITKDDVKTFLRRNAFVLLTIGAVVFGIMLGFALRSYKMSYREVKYFSFPGELLMRMLQMLVLPLLISSLITGMAALDRRASGKMGMRAVIYYMTTTFIAVFIGIIMVLIIHPGKGSKDEFAKQQKIQQISPADAFLDLIRNMFPPNLVQACTQQFKTQYGKRVIYVKVINESIFNLTNATQEIAQEEVIPLSGTTSGVNALGLVVFSMCFGLIIGNMKEQGQALRDFFDSLNEAIMRLVAIIMW</sequence>
<dbReference type="SUPFAM" id="SSF118215">
    <property type="entry name" value="Proton glutamate symport protein"/>
    <property type="match status" value="1"/>
</dbReference>
<proteinExistence type="inferred from homology"/>
<dbReference type="GO" id="GO:0005886">
    <property type="term" value="C:plasma membrane"/>
    <property type="evidence" value="ECO:0007669"/>
    <property type="project" value="UniProtKB-SubCell"/>
</dbReference>
<evidence type="ECO:0000313" key="18">
    <source>
        <dbReference type="Proteomes" id="UP000515129"/>
    </source>
</evidence>
<evidence type="ECO:0000256" key="10">
    <source>
        <dbReference type="ARBA" id="ARBA00022989"/>
    </source>
</evidence>
<feature type="transmembrane region" description="Helical" evidence="17">
    <location>
        <begin position="232"/>
        <end position="250"/>
    </location>
</feature>
<dbReference type="Pfam" id="PF00375">
    <property type="entry name" value="SDF"/>
    <property type="match status" value="1"/>
</dbReference>
<evidence type="ECO:0000256" key="17">
    <source>
        <dbReference type="RuleBase" id="RU361216"/>
    </source>
</evidence>
<evidence type="ECO:0000256" key="9">
    <source>
        <dbReference type="ARBA" id="ARBA00022970"/>
    </source>
</evidence>
<evidence type="ECO:0000256" key="13">
    <source>
        <dbReference type="ARBA" id="ARBA00023180"/>
    </source>
</evidence>
<keyword evidence="4" id="KW-1003">Cell membrane</keyword>
<comment type="subunit">
    <text evidence="2">Homotrimer.</text>
</comment>
<dbReference type="InterPro" id="IPR036458">
    <property type="entry name" value="Na:dicarbo_symporter_sf"/>
</dbReference>
<feature type="transmembrane region" description="Helical" evidence="17">
    <location>
        <begin position="123"/>
        <end position="145"/>
    </location>
</feature>
<keyword evidence="6" id="KW-0479">Metal-binding</keyword>
<keyword evidence="12 17" id="KW-0472">Membrane</keyword>
<evidence type="ECO:0000256" key="1">
    <source>
        <dbReference type="ARBA" id="ARBA00004651"/>
    </source>
</evidence>
<dbReference type="InterPro" id="IPR001991">
    <property type="entry name" value="Na-dicarboxylate_symporter"/>
</dbReference>
<evidence type="ECO:0000256" key="5">
    <source>
        <dbReference type="ARBA" id="ARBA00022692"/>
    </source>
</evidence>
<gene>
    <name evidence="19" type="primary">slc1a3b</name>
</gene>
<dbReference type="GO" id="GO:0005313">
    <property type="term" value="F:L-glutamate transmembrane transporter activity"/>
    <property type="evidence" value="ECO:0007669"/>
    <property type="project" value="TreeGrafter"/>
</dbReference>
<keyword evidence="7 17" id="KW-0769">Symport</keyword>
<evidence type="ECO:0000256" key="15">
    <source>
        <dbReference type="ARBA" id="ARBA00048715"/>
    </source>
</evidence>
<evidence type="ECO:0000256" key="16">
    <source>
        <dbReference type="ARBA" id="ARBA00049118"/>
    </source>
</evidence>
<comment type="catalytic activity">
    <reaction evidence="14">
        <text>K(+)(in) + L-glutamate(out) + 3 Na(+)(out) + H(+)(out) = K(+)(out) + L-glutamate(in) + 3 Na(+)(in) + H(+)(in)</text>
        <dbReference type="Rhea" id="RHEA:70699"/>
        <dbReference type="ChEBI" id="CHEBI:15378"/>
        <dbReference type="ChEBI" id="CHEBI:29101"/>
        <dbReference type="ChEBI" id="CHEBI:29103"/>
        <dbReference type="ChEBI" id="CHEBI:29985"/>
    </reaction>
</comment>
<dbReference type="Proteomes" id="UP000515129">
    <property type="component" value="Chromosome 10"/>
</dbReference>
<keyword evidence="5 17" id="KW-0812">Transmembrane</keyword>
<name>A0A6P6Q833_CARAU</name>
<comment type="subcellular location">
    <subcellularLocation>
        <location evidence="1">Cell membrane</location>
        <topology evidence="1">Multi-pass membrane protein</topology>
    </subcellularLocation>
    <subcellularLocation>
        <location evidence="17">Membrane</location>
        <topology evidence="17">Multi-pass membrane protein</topology>
    </subcellularLocation>
</comment>
<comment type="catalytic activity">
    <reaction evidence="15">
        <text>K(+)(in) + L-aspartate(out) + 3 Na(+)(out) + H(+)(out) = K(+)(out) + L-aspartate(in) + 3 Na(+)(in) + H(+)(in)</text>
        <dbReference type="Rhea" id="RHEA:70851"/>
        <dbReference type="ChEBI" id="CHEBI:15378"/>
        <dbReference type="ChEBI" id="CHEBI:29101"/>
        <dbReference type="ChEBI" id="CHEBI:29103"/>
        <dbReference type="ChEBI" id="CHEBI:29991"/>
    </reaction>
</comment>
<evidence type="ECO:0000256" key="11">
    <source>
        <dbReference type="ARBA" id="ARBA00023053"/>
    </source>
</evidence>
<evidence type="ECO:0000256" key="14">
    <source>
        <dbReference type="ARBA" id="ARBA00047601"/>
    </source>
</evidence>
<evidence type="ECO:0000256" key="6">
    <source>
        <dbReference type="ARBA" id="ARBA00022723"/>
    </source>
</evidence>
<dbReference type="GO" id="GO:0046872">
    <property type="term" value="F:metal ion binding"/>
    <property type="evidence" value="ECO:0007669"/>
    <property type="project" value="UniProtKB-KW"/>
</dbReference>
<keyword evidence="8" id="KW-0630">Potassium</keyword>
<dbReference type="GO" id="GO:0098712">
    <property type="term" value="P:L-glutamate import across plasma membrane"/>
    <property type="evidence" value="ECO:0007669"/>
    <property type="project" value="TreeGrafter"/>
</dbReference>
<keyword evidence="10 17" id="KW-1133">Transmembrane helix</keyword>
<dbReference type="GO" id="GO:0015501">
    <property type="term" value="F:glutamate:sodium symporter activity"/>
    <property type="evidence" value="ECO:0007669"/>
    <property type="project" value="TreeGrafter"/>
</dbReference>
<dbReference type="AlphaFoldDB" id="A0A6P6Q833"/>
<comment type="catalytic activity">
    <reaction evidence="16">
        <text>D-aspartate(out) + K(+)(in) + 3 Na(+)(out) + H(+)(out) = D-aspartate(in) + K(+)(out) + 3 Na(+)(in) + H(+)(in)</text>
        <dbReference type="Rhea" id="RHEA:71379"/>
        <dbReference type="ChEBI" id="CHEBI:15378"/>
        <dbReference type="ChEBI" id="CHEBI:29101"/>
        <dbReference type="ChEBI" id="CHEBI:29103"/>
        <dbReference type="ChEBI" id="CHEBI:29990"/>
    </reaction>
</comment>
<keyword evidence="9" id="KW-0029">Amino-acid transport</keyword>
<organism evidence="18 19">
    <name type="scientific">Carassius auratus</name>
    <name type="common">Goldfish</name>
    <dbReference type="NCBI Taxonomy" id="7957"/>
    <lineage>
        <taxon>Eukaryota</taxon>
        <taxon>Metazoa</taxon>
        <taxon>Chordata</taxon>
        <taxon>Craniata</taxon>
        <taxon>Vertebrata</taxon>
        <taxon>Euteleostomi</taxon>
        <taxon>Actinopterygii</taxon>
        <taxon>Neopterygii</taxon>
        <taxon>Teleostei</taxon>
        <taxon>Ostariophysi</taxon>
        <taxon>Cypriniformes</taxon>
        <taxon>Cyprinidae</taxon>
        <taxon>Cyprininae</taxon>
        <taxon>Carassius</taxon>
    </lineage>
</organism>
<dbReference type="CTD" id="556181"/>
<evidence type="ECO:0000256" key="7">
    <source>
        <dbReference type="ARBA" id="ARBA00022847"/>
    </source>
</evidence>
<keyword evidence="3 17" id="KW-0813">Transport</keyword>
<evidence type="ECO:0000313" key="19">
    <source>
        <dbReference type="RefSeq" id="XP_026129699.1"/>
    </source>
</evidence>
<dbReference type="GO" id="GO:0140009">
    <property type="term" value="P:L-aspartate import across plasma membrane"/>
    <property type="evidence" value="ECO:0007669"/>
    <property type="project" value="TreeGrafter"/>
</dbReference>
<dbReference type="InterPro" id="IPR050746">
    <property type="entry name" value="DAACS"/>
</dbReference>
<dbReference type="InterPro" id="IPR018107">
    <property type="entry name" value="Na-dicarboxylate_symporter_CS"/>
</dbReference>
<dbReference type="PANTHER" id="PTHR11958:SF24">
    <property type="entry name" value="EXCITATORY AMINO ACID TRANSPORTER 1"/>
    <property type="match status" value="1"/>
</dbReference>
<dbReference type="GO" id="GO:0070779">
    <property type="term" value="P:D-aspartate import across plasma membrane"/>
    <property type="evidence" value="ECO:0007669"/>
    <property type="project" value="TreeGrafter"/>
</dbReference>
<protein>
    <recommendedName>
        <fullName evidence="17">Amino acid transporter</fullName>
    </recommendedName>
</protein>
<evidence type="ECO:0000256" key="3">
    <source>
        <dbReference type="ARBA" id="ARBA00022448"/>
    </source>
</evidence>
<evidence type="ECO:0000256" key="12">
    <source>
        <dbReference type="ARBA" id="ARBA00023136"/>
    </source>
</evidence>
<feature type="transmembrane region" description="Helical" evidence="17">
    <location>
        <begin position="50"/>
        <end position="71"/>
    </location>
</feature>
<dbReference type="GO" id="GO:0015175">
    <property type="term" value="F:neutral L-amino acid transmembrane transporter activity"/>
    <property type="evidence" value="ECO:0007669"/>
    <property type="project" value="TreeGrafter"/>
</dbReference>
<dbReference type="Gene3D" id="1.10.3860.10">
    <property type="entry name" value="Sodium:dicarboxylate symporter"/>
    <property type="match status" value="1"/>
</dbReference>
<evidence type="ECO:0000256" key="8">
    <source>
        <dbReference type="ARBA" id="ARBA00022958"/>
    </source>
</evidence>
<keyword evidence="18" id="KW-1185">Reference proteome</keyword>
<comment type="similarity">
    <text evidence="17">Belongs to the dicarboxylate/amino acid:cation symporter (DAACS) (TC 2.A.23) family.</text>
</comment>
<evidence type="ECO:0000256" key="4">
    <source>
        <dbReference type="ARBA" id="ARBA00022475"/>
    </source>
</evidence>
<reference evidence="19" key="1">
    <citation type="submission" date="2025-08" db="UniProtKB">
        <authorList>
            <consortium name="RefSeq"/>
        </authorList>
    </citation>
    <scope>IDENTIFICATION</scope>
    <source>
        <strain evidence="19">Wakin</strain>
        <tissue evidence="19">Muscle</tissue>
    </source>
</reference>
<feature type="transmembrane region" description="Helical" evidence="17">
    <location>
        <begin position="91"/>
        <end position="111"/>
    </location>
</feature>
<dbReference type="RefSeq" id="XP_026129699.1">
    <property type="nucleotide sequence ID" value="XM_026273914.1"/>
</dbReference>
<dbReference type="PRINTS" id="PR00173">
    <property type="entry name" value="EDTRNSPORT"/>
</dbReference>
<keyword evidence="13" id="KW-0325">Glycoprotein</keyword>
<evidence type="ECO:0000256" key="2">
    <source>
        <dbReference type="ARBA" id="ARBA00011233"/>
    </source>
</evidence>
<dbReference type="PROSITE" id="PS00713">
    <property type="entry name" value="NA_DICARBOXYL_SYMP_1"/>
    <property type="match status" value="1"/>
</dbReference>